<comment type="function">
    <text evidence="12 13">Involved in acetate metabolism.</text>
</comment>
<dbReference type="InterPro" id="IPR050500">
    <property type="entry name" value="Phos_Acetyltrans/Butyryltrans"/>
</dbReference>
<keyword evidence="8 13" id="KW-0963">Cytoplasm</keyword>
<evidence type="ECO:0000256" key="5">
    <source>
        <dbReference type="ARBA" id="ARBA00009786"/>
    </source>
</evidence>
<dbReference type="NCBIfam" id="TIGR00651">
    <property type="entry name" value="pta"/>
    <property type="match status" value="1"/>
</dbReference>
<comment type="pathway">
    <text evidence="3 13">Metabolic intermediate biosynthesis; acetyl-CoA biosynthesis; acetyl-CoA from acetate: step 2/2.</text>
</comment>
<evidence type="ECO:0000256" key="4">
    <source>
        <dbReference type="ARBA" id="ARBA00008756"/>
    </source>
</evidence>
<dbReference type="NCBIfam" id="NF007233">
    <property type="entry name" value="PRK09653.1"/>
    <property type="match status" value="1"/>
</dbReference>
<evidence type="ECO:0000256" key="13">
    <source>
        <dbReference type="PIRNR" id="PIRNR006107"/>
    </source>
</evidence>
<comment type="similarity">
    <text evidence="4 13">In the C-terminal section; belongs to the phosphate acetyltransferase and butyryltransferase family.</text>
</comment>
<feature type="domain" description="Phosphate acetyl/butaryl transferase" evidence="14">
    <location>
        <begin position="380"/>
        <end position="695"/>
    </location>
</feature>
<dbReference type="PROSITE" id="PS51257">
    <property type="entry name" value="PROKAR_LIPOPROTEIN"/>
    <property type="match status" value="1"/>
</dbReference>
<dbReference type="InterPro" id="IPR002505">
    <property type="entry name" value="PTA_PTB"/>
</dbReference>
<comment type="domain">
    <text evidence="13">The N-terminal region seems to be important for proper quaternary structure. The C-terminal region contains the substrate-binding site.</text>
</comment>
<dbReference type="GO" id="GO:0008959">
    <property type="term" value="F:phosphate acetyltransferase activity"/>
    <property type="evidence" value="ECO:0007669"/>
    <property type="project" value="UniProtKB-EC"/>
</dbReference>
<evidence type="ECO:0000256" key="11">
    <source>
        <dbReference type="ARBA" id="ARBA00031108"/>
    </source>
</evidence>
<organism evidence="16 17">
    <name type="scientific">Kineococcus gynurae</name>
    <dbReference type="NCBI Taxonomy" id="452979"/>
    <lineage>
        <taxon>Bacteria</taxon>
        <taxon>Bacillati</taxon>
        <taxon>Actinomycetota</taxon>
        <taxon>Actinomycetes</taxon>
        <taxon>Kineosporiales</taxon>
        <taxon>Kineosporiaceae</taxon>
        <taxon>Kineococcus</taxon>
    </lineage>
</organism>
<comment type="caution">
    <text evidence="16">The sequence shown here is derived from an EMBL/GenBank/DDBJ whole genome shotgun (WGS) entry which is preliminary data.</text>
</comment>
<comment type="catalytic activity">
    <reaction evidence="1 13">
        <text>acetyl-CoA + phosphate = acetyl phosphate + CoA</text>
        <dbReference type="Rhea" id="RHEA:19521"/>
        <dbReference type="ChEBI" id="CHEBI:22191"/>
        <dbReference type="ChEBI" id="CHEBI:43474"/>
        <dbReference type="ChEBI" id="CHEBI:57287"/>
        <dbReference type="ChEBI" id="CHEBI:57288"/>
        <dbReference type="EC" id="2.3.1.8"/>
    </reaction>
</comment>
<dbReference type="SUPFAM" id="SSF52540">
    <property type="entry name" value="P-loop containing nucleoside triphosphate hydrolases"/>
    <property type="match status" value="1"/>
</dbReference>
<feature type="domain" description="DRTGG" evidence="15">
    <location>
        <begin position="224"/>
        <end position="332"/>
    </location>
</feature>
<name>A0ABV5LPL8_9ACTN</name>
<protein>
    <recommendedName>
        <fullName evidence="7 13">Phosphate acetyltransferase</fullName>
        <ecNumber evidence="6 13">2.3.1.8</ecNumber>
    </recommendedName>
    <alternativeName>
        <fullName evidence="11 13">Phosphotransacetylase</fullName>
    </alternativeName>
</protein>
<dbReference type="PIRSF" id="PIRSF006107">
    <property type="entry name" value="PhpActrans_proteobac"/>
    <property type="match status" value="1"/>
</dbReference>
<dbReference type="InterPro" id="IPR042113">
    <property type="entry name" value="P_AcTrfase_dom1"/>
</dbReference>
<reference evidence="16 17" key="1">
    <citation type="submission" date="2024-09" db="EMBL/GenBank/DDBJ databases">
        <authorList>
            <person name="Sun Q."/>
            <person name="Mori K."/>
        </authorList>
    </citation>
    <scope>NUCLEOTIDE SEQUENCE [LARGE SCALE GENOMIC DNA]</scope>
    <source>
        <strain evidence="16 17">TISTR 1856</strain>
    </source>
</reference>
<dbReference type="Pfam" id="PF07085">
    <property type="entry name" value="DRTGG"/>
    <property type="match status" value="1"/>
</dbReference>
<dbReference type="Proteomes" id="UP001589748">
    <property type="component" value="Unassembled WGS sequence"/>
</dbReference>
<dbReference type="CDD" id="cd03109">
    <property type="entry name" value="DTBS"/>
    <property type="match status" value="1"/>
</dbReference>
<dbReference type="NCBIfam" id="NF004167">
    <property type="entry name" value="PRK05632.1"/>
    <property type="match status" value="1"/>
</dbReference>
<dbReference type="InterPro" id="IPR010766">
    <property type="entry name" value="DRTGG"/>
</dbReference>
<evidence type="ECO:0000256" key="1">
    <source>
        <dbReference type="ARBA" id="ARBA00000705"/>
    </source>
</evidence>
<dbReference type="InterPro" id="IPR027417">
    <property type="entry name" value="P-loop_NTPase"/>
</dbReference>
<evidence type="ECO:0000256" key="12">
    <source>
        <dbReference type="ARBA" id="ARBA00049955"/>
    </source>
</evidence>
<proteinExistence type="inferred from homology"/>
<sequence length="703" mass="73240">MARTLLVVPTGHGAGLTSACLGLVRALDARGVDVGFAKSLGQPGRRIDAGHDRSSSLVRLVTSLSPGEPVAAETVADLLSHGQVDDLMEQVLARLEDDLAAHDVVVVEGLAPTPGVLYSSRMNQALATALDADVVLVGSAGIDGSEPGAAERIAESMAVTAETYRRGEGFRVIGGIVNRWPVPDDVDVATSRRAALRGALEVHGIPLVAAVPFRPDLTWPRVRDLVRELDVTVLTAGEQTRRIKEVVVAAQAVPGMLPLLREGRLILVPGDRHDVVMSACLAALNGTRLAGLLLTAGVEMDPRVADLTAAAAQTGLPILLSERSTYATASAVGNLDPEVPADDAERARAVSAAVADALDPSWLTALPTPQHAPRLSPAAFRRRLTTLAAERQQRIVLPEGAEPRTLQAAVICAQRGIARPVLLAPPAEVEQVAAGLGLTLPDGVEVVDPTEDVEKYVDVLVEARKHKGLQPDVARDTLADPIWLGTTMLAAGDVDGLVAGAVHTTAATVRPALQIIRTRPGARLVSSVFFMCLPDDVVLYGDCAVNPDPGPEELADIALQSAASARAFGIEPRVAMISFSTGTSGAGSSVDKVAEATRIAKEREPDLVIDGPLQYDAAAVASVARAKAPDSPVAGRATVFVFPDLNTGNTTYKAVQRNAGVVSVGPMLQGLAKPVNDLSRGALVEDIVYTIALTAIQASAQQG</sequence>
<comment type="similarity">
    <text evidence="5 13">In the N-terminal section; belongs to the CobB/CobQ family.</text>
</comment>
<gene>
    <name evidence="16" type="primary">pta</name>
    <name evidence="16" type="ORF">ACFFVI_03560</name>
</gene>
<dbReference type="SUPFAM" id="SSF75138">
    <property type="entry name" value="HprK N-terminal domain-like"/>
    <property type="match status" value="1"/>
</dbReference>
<dbReference type="InterPro" id="IPR016475">
    <property type="entry name" value="P-Actrans_bac"/>
</dbReference>
<keyword evidence="17" id="KW-1185">Reference proteome</keyword>
<evidence type="ECO:0000259" key="15">
    <source>
        <dbReference type="Pfam" id="PF07085"/>
    </source>
</evidence>
<evidence type="ECO:0000256" key="9">
    <source>
        <dbReference type="ARBA" id="ARBA00022679"/>
    </source>
</evidence>
<evidence type="ECO:0000256" key="6">
    <source>
        <dbReference type="ARBA" id="ARBA00012707"/>
    </source>
</evidence>
<comment type="subcellular location">
    <subcellularLocation>
        <location evidence="2 13">Cytoplasm</location>
    </subcellularLocation>
</comment>
<dbReference type="Pfam" id="PF13500">
    <property type="entry name" value="AAA_26"/>
    <property type="match status" value="1"/>
</dbReference>
<accession>A0ABV5LPL8</accession>
<dbReference type="InterPro" id="IPR028979">
    <property type="entry name" value="Ser_kin/Pase_Hpr-like_N_sf"/>
</dbReference>
<dbReference type="EC" id="2.3.1.8" evidence="6 13"/>
<evidence type="ECO:0000256" key="2">
    <source>
        <dbReference type="ARBA" id="ARBA00004496"/>
    </source>
</evidence>
<evidence type="ECO:0000256" key="8">
    <source>
        <dbReference type="ARBA" id="ARBA00022490"/>
    </source>
</evidence>
<dbReference type="SUPFAM" id="SSF53659">
    <property type="entry name" value="Isocitrate/Isopropylmalate dehydrogenase-like"/>
    <property type="match status" value="1"/>
</dbReference>
<dbReference type="Gene3D" id="3.40.50.10750">
    <property type="entry name" value="Isocitrate/Isopropylmalate dehydrogenase-like"/>
    <property type="match status" value="1"/>
</dbReference>
<evidence type="ECO:0000313" key="17">
    <source>
        <dbReference type="Proteomes" id="UP001589748"/>
    </source>
</evidence>
<dbReference type="Gene3D" id="3.40.50.300">
    <property type="entry name" value="P-loop containing nucleotide triphosphate hydrolases"/>
    <property type="match status" value="1"/>
</dbReference>
<dbReference type="InterPro" id="IPR004614">
    <property type="entry name" value="P_AcTrfase"/>
</dbReference>
<dbReference type="EMBL" id="JBHMDM010000001">
    <property type="protein sequence ID" value="MFB9376039.1"/>
    <property type="molecule type" value="Genomic_DNA"/>
</dbReference>
<evidence type="ECO:0000256" key="3">
    <source>
        <dbReference type="ARBA" id="ARBA00004989"/>
    </source>
</evidence>
<dbReference type="Pfam" id="PF01515">
    <property type="entry name" value="PTA_PTB"/>
    <property type="match status" value="1"/>
</dbReference>
<evidence type="ECO:0000256" key="10">
    <source>
        <dbReference type="ARBA" id="ARBA00023315"/>
    </source>
</evidence>
<dbReference type="PANTHER" id="PTHR43356">
    <property type="entry name" value="PHOSPHATE ACETYLTRANSFERASE"/>
    <property type="match status" value="1"/>
</dbReference>
<dbReference type="RefSeq" id="WP_380139482.1">
    <property type="nucleotide sequence ID" value="NZ_JBHLUI010000012.1"/>
</dbReference>
<evidence type="ECO:0000259" key="14">
    <source>
        <dbReference type="Pfam" id="PF01515"/>
    </source>
</evidence>
<keyword evidence="10 13" id="KW-0012">Acyltransferase</keyword>
<dbReference type="PANTHER" id="PTHR43356:SF3">
    <property type="entry name" value="PHOSPHATE ACETYLTRANSFERASE"/>
    <property type="match status" value="1"/>
</dbReference>
<dbReference type="Gene3D" id="3.40.1390.20">
    <property type="entry name" value="HprK N-terminal domain-like"/>
    <property type="match status" value="1"/>
</dbReference>
<dbReference type="InterPro" id="IPR042112">
    <property type="entry name" value="P_AcTrfase_dom2"/>
</dbReference>
<keyword evidence="9 13" id="KW-0808">Transferase</keyword>
<evidence type="ECO:0000313" key="16">
    <source>
        <dbReference type="EMBL" id="MFB9376039.1"/>
    </source>
</evidence>
<evidence type="ECO:0000256" key="7">
    <source>
        <dbReference type="ARBA" id="ARBA00021528"/>
    </source>
</evidence>
<dbReference type="Gene3D" id="3.40.50.10950">
    <property type="match status" value="1"/>
</dbReference>